<dbReference type="Pfam" id="PF00702">
    <property type="entry name" value="Hydrolase"/>
    <property type="match status" value="1"/>
</dbReference>
<reference evidence="1 2" key="1">
    <citation type="submission" date="2021-01" db="EMBL/GenBank/DDBJ databases">
        <title>Whole genome shotgun sequence of Catellatospora coxensis NBRC 107359.</title>
        <authorList>
            <person name="Komaki H."/>
            <person name="Tamura T."/>
        </authorList>
    </citation>
    <scope>NUCLEOTIDE SEQUENCE [LARGE SCALE GENOMIC DNA]</scope>
    <source>
        <strain evidence="1 2">NBRC 107359</strain>
    </source>
</reference>
<sequence length="171" mass="18634">MEDVHRILYATGFIGETELGHWNAEEIVSEIGARLGRPVDRAELEPAWLASFPVDEQVLELVGRIAVRHRTAILTNNDLLLREALLGARPDFAGRFGDIVFSAAIHAVKPAAEAFRRTLSIVNAEPSETLFIDDSDSHVAGALQAGICAVRFQSARQLAAELERHGLLDGS</sequence>
<proteinExistence type="predicted"/>
<name>A0A8J3KXX8_9ACTN</name>
<organism evidence="1 2">
    <name type="scientific">Catellatospora coxensis</name>
    <dbReference type="NCBI Taxonomy" id="310354"/>
    <lineage>
        <taxon>Bacteria</taxon>
        <taxon>Bacillati</taxon>
        <taxon>Actinomycetota</taxon>
        <taxon>Actinomycetes</taxon>
        <taxon>Micromonosporales</taxon>
        <taxon>Micromonosporaceae</taxon>
        <taxon>Catellatospora</taxon>
    </lineage>
</organism>
<keyword evidence="2" id="KW-1185">Reference proteome</keyword>
<evidence type="ECO:0000313" key="1">
    <source>
        <dbReference type="EMBL" id="GIG05091.1"/>
    </source>
</evidence>
<dbReference type="PANTHER" id="PTHR43611:SF3">
    <property type="entry name" value="FLAVIN MONONUCLEOTIDE HYDROLASE 1, CHLOROPLATIC"/>
    <property type="match status" value="1"/>
</dbReference>
<protein>
    <submittedName>
        <fullName evidence="1">Hydrolase</fullName>
    </submittedName>
</protein>
<dbReference type="InterPro" id="IPR036412">
    <property type="entry name" value="HAD-like_sf"/>
</dbReference>
<dbReference type="GO" id="GO:0016787">
    <property type="term" value="F:hydrolase activity"/>
    <property type="evidence" value="ECO:0007669"/>
    <property type="project" value="UniProtKB-KW"/>
</dbReference>
<dbReference type="InterPro" id="IPR023198">
    <property type="entry name" value="PGP-like_dom2"/>
</dbReference>
<evidence type="ECO:0000313" key="2">
    <source>
        <dbReference type="Proteomes" id="UP000630887"/>
    </source>
</evidence>
<gene>
    <name evidence="1" type="ORF">Cco03nite_17910</name>
</gene>
<comment type="caution">
    <text evidence="1">The sequence shown here is derived from an EMBL/GenBank/DDBJ whole genome shotgun (WGS) entry which is preliminary data.</text>
</comment>
<dbReference type="Gene3D" id="1.10.150.240">
    <property type="entry name" value="Putative phosphatase, domain 2"/>
    <property type="match status" value="1"/>
</dbReference>
<dbReference type="Gene3D" id="3.40.50.1000">
    <property type="entry name" value="HAD superfamily/HAD-like"/>
    <property type="match status" value="1"/>
</dbReference>
<dbReference type="AlphaFoldDB" id="A0A8J3KXX8"/>
<dbReference type="NCBIfam" id="TIGR01509">
    <property type="entry name" value="HAD-SF-IA-v3"/>
    <property type="match status" value="1"/>
</dbReference>
<dbReference type="EMBL" id="BONI01000011">
    <property type="protein sequence ID" value="GIG05091.1"/>
    <property type="molecule type" value="Genomic_DNA"/>
</dbReference>
<dbReference type="Proteomes" id="UP000630887">
    <property type="component" value="Unassembled WGS sequence"/>
</dbReference>
<dbReference type="PANTHER" id="PTHR43611">
    <property type="entry name" value="ALPHA-D-GLUCOSE 1-PHOSPHATE PHOSPHATASE"/>
    <property type="match status" value="1"/>
</dbReference>
<dbReference type="SUPFAM" id="SSF56784">
    <property type="entry name" value="HAD-like"/>
    <property type="match status" value="1"/>
</dbReference>
<dbReference type="InterPro" id="IPR023214">
    <property type="entry name" value="HAD_sf"/>
</dbReference>
<dbReference type="InterPro" id="IPR006439">
    <property type="entry name" value="HAD-SF_hydro_IA"/>
</dbReference>
<keyword evidence="1" id="KW-0378">Hydrolase</keyword>
<accession>A0A8J3KXX8</accession>